<dbReference type="InterPro" id="IPR003661">
    <property type="entry name" value="HisK_dim/P_dom"/>
</dbReference>
<evidence type="ECO:0000256" key="1">
    <source>
        <dbReference type="ARBA" id="ARBA00000085"/>
    </source>
</evidence>
<evidence type="ECO:0000313" key="16">
    <source>
        <dbReference type="EMBL" id="ARP80172.1"/>
    </source>
</evidence>
<feature type="transmembrane region" description="Helical" evidence="12">
    <location>
        <begin position="278"/>
        <end position="297"/>
    </location>
</feature>
<dbReference type="PROSITE" id="PS50109">
    <property type="entry name" value="HIS_KIN"/>
    <property type="match status" value="1"/>
</dbReference>
<evidence type="ECO:0000259" key="15">
    <source>
        <dbReference type="PROSITE" id="PS50110"/>
    </source>
</evidence>
<dbReference type="RefSeq" id="WP_086063403.1">
    <property type="nucleotide sequence ID" value="NZ_CP021108.1"/>
</dbReference>
<evidence type="ECO:0000256" key="12">
    <source>
        <dbReference type="SAM" id="Phobius"/>
    </source>
</evidence>
<evidence type="ECO:0000256" key="13">
    <source>
        <dbReference type="SAM" id="SignalP"/>
    </source>
</evidence>
<evidence type="ECO:0000256" key="8">
    <source>
        <dbReference type="ARBA" id="ARBA00023026"/>
    </source>
</evidence>
<dbReference type="CDD" id="cd01007">
    <property type="entry name" value="PBP2_BvgS_HisK_like"/>
    <property type="match status" value="1"/>
</dbReference>
<dbReference type="EMBL" id="CP021108">
    <property type="protein sequence ID" value="ARP80172.1"/>
    <property type="molecule type" value="Genomic_DNA"/>
</dbReference>
<keyword evidence="3 11" id="KW-0597">Phosphoprotein</keyword>
<evidence type="ECO:0000256" key="11">
    <source>
        <dbReference type="PROSITE-ProRule" id="PRU00169"/>
    </source>
</evidence>
<dbReference type="Gene3D" id="3.40.190.10">
    <property type="entry name" value="Periplasmic binding protein-like II"/>
    <property type="match status" value="2"/>
</dbReference>
<proteinExistence type="predicted"/>
<keyword evidence="7" id="KW-0902">Two-component regulatory system</keyword>
<evidence type="ECO:0000256" key="3">
    <source>
        <dbReference type="ARBA" id="ARBA00022553"/>
    </source>
</evidence>
<dbReference type="PANTHER" id="PTHR43047:SF72">
    <property type="entry name" value="OSMOSENSING HISTIDINE PROTEIN KINASE SLN1"/>
    <property type="match status" value="1"/>
</dbReference>
<dbReference type="FunFam" id="3.30.565.10:FF:000010">
    <property type="entry name" value="Sensor histidine kinase RcsC"/>
    <property type="match status" value="1"/>
</dbReference>
<dbReference type="Pfam" id="PF00497">
    <property type="entry name" value="SBP_bac_3"/>
    <property type="match status" value="1"/>
</dbReference>
<evidence type="ECO:0000256" key="10">
    <source>
        <dbReference type="ARBA" id="ARBA00070152"/>
    </source>
</evidence>
<dbReference type="Gene3D" id="1.10.287.130">
    <property type="match status" value="1"/>
</dbReference>
<evidence type="ECO:0000256" key="5">
    <source>
        <dbReference type="ARBA" id="ARBA00022729"/>
    </source>
</evidence>
<comment type="catalytic activity">
    <reaction evidence="1">
        <text>ATP + protein L-histidine = ADP + protein N-phospho-L-histidine.</text>
        <dbReference type="EC" id="2.7.13.3"/>
    </reaction>
</comment>
<reference evidence="16 17" key="1">
    <citation type="submission" date="2017-05" db="EMBL/GenBank/DDBJ databases">
        <title>Complete and WGS of Bordetella genogroups.</title>
        <authorList>
            <person name="Spilker T."/>
            <person name="LiPuma J."/>
        </authorList>
    </citation>
    <scope>NUCLEOTIDE SEQUENCE [LARGE SCALE GENOMIC DNA]</scope>
    <source>
        <strain evidence="16 17">AU19157</strain>
    </source>
</reference>
<protein>
    <recommendedName>
        <fullName evidence="10">Virulence sensor protein BvgS</fullName>
        <ecNumber evidence="2">2.7.13.3</ecNumber>
    </recommendedName>
</protein>
<sequence>MNLAAAFVAAALWLAAFPASGLPLDLSAEEKTWIAAHPAVRIAVDPSWKPIQYVENGRDAGLVSEYLSAIERRTGLKFVLVPHTGWDEVTDKLARADVDVLPATLRQFTSPEVAKYIDLTDVYYAGSTVVVTRDRFRSVFHLDRLDGGTVALKSGGAYFALIRRLYPGVKVLPTQSSEEALLAVIDGRADAALGLEAAVSPLLRRKYDGMLHVSGVLAHVPLELAMGVRKDLPVLRAILDKALDSLTAEETDEMDARWLERADYGAPSLQVLLRYYRVHISLAVAGLLLIGFFALYAHRQHRLALRSEREKSMFLAVMSHEIRSPMHAILASMELLQRSVVSFDARRLVGIVAGGAQNLLRLLDDVLDMSKLDAGRVQLQLRPVDIVELTRGITDLLAVQARDQGTALTVQERRPIACRMLLDPLRVGQILRNLVGNAIKFTPGGSVSVSPWLEMQEGECADGLLHIEVTDTGIGMDDSTRQQLFQPYCQGSAVTIGRFGGTGLGLAICRELVQLMHGSMEVDSAPGRGTTITVHIPCRIVASGVERPSDNDGQATNPAPTVAGTALRVLVVEDNLVNQEVLLAQLSSLNCTTDMAPTGSAAIRALGESSYDIVLCDCDLPDMSGYALTRDWRRREAARRHGRIPILAVSASTDHRHMAACFDSGMDGVLTKPYTLEKLRDALQLWCSRTLAEAHCDTAAHLDPSEIRRALLADVEALRRACMSNDHPAAVHHAHRLVGAAEALRAGSLAQAARVFEARLASSTPMDAMLSTALLDEMEMLARRWTPTGR</sequence>
<dbReference type="CDD" id="cd17546">
    <property type="entry name" value="REC_hyHK_CKI1_RcsC-like"/>
    <property type="match status" value="1"/>
</dbReference>
<dbReference type="PRINTS" id="PR00344">
    <property type="entry name" value="BCTRLSENSOR"/>
</dbReference>
<dbReference type="PANTHER" id="PTHR43047">
    <property type="entry name" value="TWO-COMPONENT HISTIDINE PROTEIN KINASE"/>
    <property type="match status" value="1"/>
</dbReference>
<dbReference type="PROSITE" id="PS50110">
    <property type="entry name" value="RESPONSE_REGULATORY"/>
    <property type="match status" value="1"/>
</dbReference>
<evidence type="ECO:0000259" key="14">
    <source>
        <dbReference type="PROSITE" id="PS50109"/>
    </source>
</evidence>
<organism evidence="16 17">
    <name type="scientific">Bordetella genomosp. 8</name>
    <dbReference type="NCBI Taxonomy" id="1416806"/>
    <lineage>
        <taxon>Bacteria</taxon>
        <taxon>Pseudomonadati</taxon>
        <taxon>Pseudomonadota</taxon>
        <taxon>Betaproteobacteria</taxon>
        <taxon>Burkholderiales</taxon>
        <taxon>Alcaligenaceae</taxon>
        <taxon>Bordetella</taxon>
    </lineage>
</organism>
<dbReference type="SMART" id="SM00448">
    <property type="entry name" value="REC"/>
    <property type="match status" value="1"/>
</dbReference>
<dbReference type="SUPFAM" id="SSF52172">
    <property type="entry name" value="CheY-like"/>
    <property type="match status" value="1"/>
</dbReference>
<dbReference type="SUPFAM" id="SSF55874">
    <property type="entry name" value="ATPase domain of HSP90 chaperone/DNA topoisomerase II/histidine kinase"/>
    <property type="match status" value="1"/>
</dbReference>
<keyword evidence="12" id="KW-0472">Membrane</keyword>
<dbReference type="GO" id="GO:0000155">
    <property type="term" value="F:phosphorelay sensor kinase activity"/>
    <property type="evidence" value="ECO:0007669"/>
    <property type="project" value="InterPro"/>
</dbReference>
<dbReference type="InterPro" id="IPR004358">
    <property type="entry name" value="Sig_transdc_His_kin-like_C"/>
</dbReference>
<dbReference type="SMART" id="SM00388">
    <property type="entry name" value="HisKA"/>
    <property type="match status" value="1"/>
</dbReference>
<dbReference type="CDD" id="cd00082">
    <property type="entry name" value="HisKA"/>
    <property type="match status" value="1"/>
</dbReference>
<feature type="domain" description="Histidine kinase" evidence="14">
    <location>
        <begin position="317"/>
        <end position="540"/>
    </location>
</feature>
<dbReference type="GO" id="GO:0005886">
    <property type="term" value="C:plasma membrane"/>
    <property type="evidence" value="ECO:0007669"/>
    <property type="project" value="TreeGrafter"/>
</dbReference>
<dbReference type="InterPro" id="IPR005467">
    <property type="entry name" value="His_kinase_dom"/>
</dbReference>
<keyword evidence="4" id="KW-0808">Transferase</keyword>
<accession>A0A1W6YGK5</accession>
<dbReference type="InterPro" id="IPR001789">
    <property type="entry name" value="Sig_transdc_resp-reg_receiver"/>
</dbReference>
<dbReference type="Gene3D" id="1.20.120.160">
    <property type="entry name" value="HPT domain"/>
    <property type="match status" value="1"/>
</dbReference>
<dbReference type="InterPro" id="IPR036641">
    <property type="entry name" value="HPT_dom_sf"/>
</dbReference>
<dbReference type="Pfam" id="PF00072">
    <property type="entry name" value="Response_reg"/>
    <property type="match status" value="1"/>
</dbReference>
<keyword evidence="6" id="KW-0418">Kinase</keyword>
<dbReference type="InterPro" id="IPR036890">
    <property type="entry name" value="HATPase_C_sf"/>
</dbReference>
<evidence type="ECO:0000256" key="9">
    <source>
        <dbReference type="ARBA" id="ARBA00058004"/>
    </source>
</evidence>
<dbReference type="SMART" id="SM00387">
    <property type="entry name" value="HATPase_c"/>
    <property type="match status" value="1"/>
</dbReference>
<dbReference type="GO" id="GO:0009927">
    <property type="term" value="F:histidine phosphotransfer kinase activity"/>
    <property type="evidence" value="ECO:0007669"/>
    <property type="project" value="TreeGrafter"/>
</dbReference>
<feature type="chain" id="PRO_5012280862" description="Virulence sensor protein BvgS" evidence="13">
    <location>
        <begin position="22"/>
        <end position="790"/>
    </location>
</feature>
<dbReference type="KEGG" id="bgv:CAL12_04560"/>
<dbReference type="Proteomes" id="UP000194151">
    <property type="component" value="Chromosome"/>
</dbReference>
<dbReference type="STRING" id="1416806.CAL12_04560"/>
<keyword evidence="17" id="KW-1185">Reference proteome</keyword>
<dbReference type="Gene3D" id="3.40.50.2300">
    <property type="match status" value="1"/>
</dbReference>
<dbReference type="SMART" id="SM00062">
    <property type="entry name" value="PBPb"/>
    <property type="match status" value="1"/>
</dbReference>
<dbReference type="Pfam" id="PF02518">
    <property type="entry name" value="HATPase_c"/>
    <property type="match status" value="1"/>
</dbReference>
<keyword evidence="8" id="KW-0843">Virulence</keyword>
<dbReference type="InterPro" id="IPR003594">
    <property type="entry name" value="HATPase_dom"/>
</dbReference>
<feature type="domain" description="Response regulatory" evidence="15">
    <location>
        <begin position="568"/>
        <end position="687"/>
    </location>
</feature>
<keyword evidence="5 13" id="KW-0732">Signal</keyword>
<dbReference type="InterPro" id="IPR001638">
    <property type="entry name" value="Solute-binding_3/MltF_N"/>
</dbReference>
<evidence type="ECO:0000256" key="6">
    <source>
        <dbReference type="ARBA" id="ARBA00022777"/>
    </source>
</evidence>
<comment type="function">
    <text evidence="9">Member of the two-component regulatory system BvgS/BvgA. Phosphorylates BvgA via a four-step phosphorelay in response to environmental signals.</text>
</comment>
<evidence type="ECO:0000256" key="2">
    <source>
        <dbReference type="ARBA" id="ARBA00012438"/>
    </source>
</evidence>
<dbReference type="CDD" id="cd16922">
    <property type="entry name" value="HATPase_EvgS-ArcB-TorS-like"/>
    <property type="match status" value="1"/>
</dbReference>
<name>A0A1W6YGK5_9BORD</name>
<dbReference type="Gene3D" id="3.30.565.10">
    <property type="entry name" value="Histidine kinase-like ATPase, C-terminal domain"/>
    <property type="match status" value="1"/>
</dbReference>
<dbReference type="SUPFAM" id="SSF47384">
    <property type="entry name" value="Homodimeric domain of signal transducing histidine kinase"/>
    <property type="match status" value="1"/>
</dbReference>
<dbReference type="InterPro" id="IPR011006">
    <property type="entry name" value="CheY-like_superfamily"/>
</dbReference>
<dbReference type="SUPFAM" id="SSF47226">
    <property type="entry name" value="Histidine-containing phosphotransfer domain, HPT domain"/>
    <property type="match status" value="1"/>
</dbReference>
<gene>
    <name evidence="16" type="ORF">CAL12_04560</name>
</gene>
<evidence type="ECO:0000256" key="7">
    <source>
        <dbReference type="ARBA" id="ARBA00023012"/>
    </source>
</evidence>
<dbReference type="SUPFAM" id="SSF53850">
    <property type="entry name" value="Periplasmic binding protein-like II"/>
    <property type="match status" value="1"/>
</dbReference>
<feature type="modified residue" description="4-aspartylphosphate" evidence="11">
    <location>
        <position position="617"/>
    </location>
</feature>
<evidence type="ECO:0000313" key="17">
    <source>
        <dbReference type="Proteomes" id="UP000194151"/>
    </source>
</evidence>
<evidence type="ECO:0000256" key="4">
    <source>
        <dbReference type="ARBA" id="ARBA00022679"/>
    </source>
</evidence>
<dbReference type="AlphaFoldDB" id="A0A1W6YGK5"/>
<dbReference type="EC" id="2.7.13.3" evidence="2"/>
<feature type="signal peptide" evidence="13">
    <location>
        <begin position="1"/>
        <end position="21"/>
    </location>
</feature>
<keyword evidence="12" id="KW-1133">Transmembrane helix</keyword>
<dbReference type="InterPro" id="IPR036097">
    <property type="entry name" value="HisK_dim/P_sf"/>
</dbReference>
<dbReference type="Pfam" id="PF00512">
    <property type="entry name" value="HisKA"/>
    <property type="match status" value="1"/>
</dbReference>
<dbReference type="OrthoDB" id="8570858at2"/>
<keyword evidence="12" id="KW-0812">Transmembrane</keyword>